<reference evidence="1" key="1">
    <citation type="submission" date="2019-12" db="EMBL/GenBank/DDBJ databases">
        <authorList>
            <person name="Cremers G."/>
        </authorList>
    </citation>
    <scope>NUCLEOTIDE SEQUENCE</scope>
    <source>
        <strain evidence="1">Vvax</strain>
    </source>
</reference>
<sequence length="337" mass="37191">MSKSATLPLIFDLISRATSIAVVSEFLKARGLTSSAGSWADMFTQRIEPALASSQLSMKDLIDLLRSVEEYGRQHIFVFRAPDKGAAEALIDKVRIGQILKTLDLMDLLAEPRQFDMPAKPAFVDIRWAGNPVGSELIIKEVLTRETLEFRGITKNGTTIQRNYETIKERVVNVIRLTSKGDLEIRLASRRGSSRYSDDLKDIAVRLQPFLTLHDFKIVSFAKAKAKLWSDRSALAQKIRFSDLTVSNDEDVSLKAFGKVLTTNVAGSAAAVGSVDSFLASDGYCDSSNIWFLKGSPVPARDIHVVLSGEENEIAVPANCSEVDYEYVLSELKALNV</sequence>
<evidence type="ECO:0000313" key="1">
    <source>
        <dbReference type="EMBL" id="CAA2108197.1"/>
    </source>
</evidence>
<name>A0A679JPR8_VARPD</name>
<gene>
    <name evidence="1" type="ORF">VVAX_04708</name>
</gene>
<dbReference type="EMBL" id="LR743507">
    <property type="protein sequence ID" value="CAA2108197.1"/>
    <property type="molecule type" value="Genomic_DNA"/>
</dbReference>
<protein>
    <submittedName>
        <fullName evidence="1">Uncharacterized protein</fullName>
    </submittedName>
</protein>
<proteinExistence type="predicted"/>
<dbReference type="RefSeq" id="WP_339092220.1">
    <property type="nucleotide sequence ID" value="NZ_LR743507.1"/>
</dbReference>
<accession>A0A679JPR8</accession>
<organism evidence="1">
    <name type="scientific">Variovorax paradoxus</name>
    <dbReference type="NCBI Taxonomy" id="34073"/>
    <lineage>
        <taxon>Bacteria</taxon>
        <taxon>Pseudomonadati</taxon>
        <taxon>Pseudomonadota</taxon>
        <taxon>Betaproteobacteria</taxon>
        <taxon>Burkholderiales</taxon>
        <taxon>Comamonadaceae</taxon>
        <taxon>Variovorax</taxon>
    </lineage>
</organism>
<dbReference type="AlphaFoldDB" id="A0A679JPR8"/>